<proteinExistence type="predicted"/>
<feature type="non-terminal residue" evidence="1">
    <location>
        <position position="1"/>
    </location>
</feature>
<organism evidence="1 2">
    <name type="scientific">Vibrio anguillarum</name>
    <name type="common">Listonella anguillarum</name>
    <dbReference type="NCBI Taxonomy" id="55601"/>
    <lineage>
        <taxon>Bacteria</taxon>
        <taxon>Pseudomonadati</taxon>
        <taxon>Pseudomonadota</taxon>
        <taxon>Gammaproteobacteria</taxon>
        <taxon>Vibrionales</taxon>
        <taxon>Vibrionaceae</taxon>
        <taxon>Vibrio</taxon>
    </lineage>
</organism>
<gene>
    <name evidence="1" type="ORF">EAY46_19680</name>
</gene>
<sequence length="26" mass="2835">FYSSLGYQITDSGDENFVSMACEIAS</sequence>
<dbReference type="EMBL" id="RDPI01000082">
    <property type="protein sequence ID" value="MBF4375267.1"/>
    <property type="molecule type" value="Genomic_DNA"/>
</dbReference>
<reference evidence="1 2" key="1">
    <citation type="journal article" date="2021" name="PeerJ">
        <title>Analysis of 44 Vibrio anguillarum genomes reveals high genetic diversity.</title>
        <authorList>
            <person name="Hansen M.J."/>
            <person name="Dalsgaard I."/>
        </authorList>
    </citation>
    <scope>NUCLEOTIDE SEQUENCE [LARGE SCALE GENOMIC DNA]</scope>
    <source>
        <strain evidence="1 2">040915-1/1B</strain>
    </source>
</reference>
<name>A0ABR9ZAH3_VIBAN</name>
<accession>A0ABR9ZAH3</accession>
<evidence type="ECO:0000313" key="2">
    <source>
        <dbReference type="Proteomes" id="UP000726136"/>
    </source>
</evidence>
<dbReference type="Proteomes" id="UP000726136">
    <property type="component" value="Unassembled WGS sequence"/>
</dbReference>
<keyword evidence="2" id="KW-1185">Reference proteome</keyword>
<evidence type="ECO:0000313" key="1">
    <source>
        <dbReference type="EMBL" id="MBF4375267.1"/>
    </source>
</evidence>
<comment type="caution">
    <text evidence="1">The sequence shown here is derived from an EMBL/GenBank/DDBJ whole genome shotgun (WGS) entry which is preliminary data.</text>
</comment>
<protein>
    <submittedName>
        <fullName evidence="1">Histone acetyltransferase</fullName>
    </submittedName>
</protein>